<dbReference type="PROSITE" id="PS51387">
    <property type="entry name" value="FAD_PCMH"/>
    <property type="match status" value="1"/>
</dbReference>
<dbReference type="Pfam" id="PF08031">
    <property type="entry name" value="BBE"/>
    <property type="match status" value="1"/>
</dbReference>
<evidence type="ECO:0000313" key="8">
    <source>
        <dbReference type="Proteomes" id="UP000239203"/>
    </source>
</evidence>
<feature type="domain" description="FAD-binding PCMH-type" evidence="6">
    <location>
        <begin position="113"/>
        <end position="283"/>
    </location>
</feature>
<evidence type="ECO:0000256" key="2">
    <source>
        <dbReference type="ARBA" id="ARBA00005466"/>
    </source>
</evidence>
<sequence>MLWGRGTRQGYFQGGEIWTARGREDEDLISRRSFLRVGGLGAAATVAGCSGGGPTAANATGARTSATTTAAATSTSAAPLDWGALRDRLGGALLQSGSPDFGAAIRLKNPIFDKRNPAGLALCGSAEHVQACVEFARQAKIPIAARSGGHSYAGYSAPDGGLIVDVGRMASVEVRTDGTAVIGAGARLIDVYTALAAKGRCLPAGTCPTVGVAGLALGGGLGVFTRKFGLTCDRLVSAQIVTADSVLRPASPSNEPDLFWALRGGGGGNFGVVTSFTFTTEPAPDVTVFHLSYPAAAAAAVVAAWQGWATAVPDELWSAVAVNGDAAKGAALSGCFIGTPANLNPLLEQFTKQAGKPKSRLVQQKGYLEAMRYFAGCTQKGGDCPPPNQPRNAFVASSRVITAPLDAQGLVATLDGRPDMTLLLDALGGAVAKFGPEETAFPHRKALGTVQIYLNTKVTDVEAANRSVAEVRDALARLGARGGYVNYIEAAMPDWGPAYYGQNLSRLDSVVRRYDPDAVFTFPQSIHRT</sequence>
<evidence type="ECO:0000256" key="4">
    <source>
        <dbReference type="ARBA" id="ARBA00022827"/>
    </source>
</evidence>
<name>A0A2S6GWK1_9PSEU</name>
<dbReference type="InterPro" id="IPR016166">
    <property type="entry name" value="FAD-bd_PCMH"/>
</dbReference>
<dbReference type="Gene3D" id="3.30.43.10">
    <property type="entry name" value="Uridine Diphospho-n-acetylenolpyruvylglucosamine Reductase, domain 2"/>
    <property type="match status" value="1"/>
</dbReference>
<gene>
    <name evidence="7" type="ORF">CLV40_103232</name>
</gene>
<dbReference type="Gene3D" id="3.30.465.10">
    <property type="match status" value="1"/>
</dbReference>
<reference evidence="7 8" key="1">
    <citation type="submission" date="2018-02" db="EMBL/GenBank/DDBJ databases">
        <title>Genomic Encyclopedia of Archaeal and Bacterial Type Strains, Phase II (KMG-II): from individual species to whole genera.</title>
        <authorList>
            <person name="Goeker M."/>
        </authorList>
    </citation>
    <scope>NUCLEOTIDE SEQUENCE [LARGE SCALE GENOMIC DNA]</scope>
    <source>
        <strain evidence="7 8">YU 961-1</strain>
    </source>
</reference>
<evidence type="ECO:0000256" key="5">
    <source>
        <dbReference type="ARBA" id="ARBA00023002"/>
    </source>
</evidence>
<comment type="similarity">
    <text evidence="2">Belongs to the oxygen-dependent FAD-linked oxidoreductase family.</text>
</comment>
<dbReference type="AlphaFoldDB" id="A0A2S6GWK1"/>
<dbReference type="InterPro" id="IPR016169">
    <property type="entry name" value="FAD-bd_PCMH_sub2"/>
</dbReference>
<dbReference type="InterPro" id="IPR016167">
    <property type="entry name" value="FAD-bd_PCMH_sub1"/>
</dbReference>
<evidence type="ECO:0000259" key="6">
    <source>
        <dbReference type="PROSITE" id="PS51387"/>
    </source>
</evidence>
<dbReference type="InterPro" id="IPR050416">
    <property type="entry name" value="FAD-linked_Oxidoreductase"/>
</dbReference>
<evidence type="ECO:0000256" key="1">
    <source>
        <dbReference type="ARBA" id="ARBA00001974"/>
    </source>
</evidence>
<comment type="cofactor">
    <cofactor evidence="1">
        <name>FAD</name>
        <dbReference type="ChEBI" id="CHEBI:57692"/>
    </cofactor>
</comment>
<dbReference type="Proteomes" id="UP000239203">
    <property type="component" value="Unassembled WGS sequence"/>
</dbReference>
<keyword evidence="5" id="KW-0560">Oxidoreductase</keyword>
<keyword evidence="8" id="KW-1185">Reference proteome</keyword>
<keyword evidence="4" id="KW-0274">FAD</keyword>
<dbReference type="PANTHER" id="PTHR42973">
    <property type="entry name" value="BINDING OXIDOREDUCTASE, PUTATIVE (AFU_ORTHOLOGUE AFUA_1G17690)-RELATED"/>
    <property type="match status" value="1"/>
</dbReference>
<dbReference type="Pfam" id="PF01565">
    <property type="entry name" value="FAD_binding_4"/>
    <property type="match status" value="1"/>
</dbReference>
<dbReference type="PROSITE" id="PS51318">
    <property type="entry name" value="TAT"/>
    <property type="match status" value="1"/>
</dbReference>
<dbReference type="EMBL" id="PTIX01000003">
    <property type="protein sequence ID" value="PPK69622.1"/>
    <property type="molecule type" value="Genomic_DNA"/>
</dbReference>
<accession>A0A2S6GWK1</accession>
<dbReference type="OrthoDB" id="9775082at2"/>
<dbReference type="InterPro" id="IPR012951">
    <property type="entry name" value="BBE"/>
</dbReference>
<evidence type="ECO:0000313" key="7">
    <source>
        <dbReference type="EMBL" id="PPK69622.1"/>
    </source>
</evidence>
<dbReference type="InterPro" id="IPR006311">
    <property type="entry name" value="TAT_signal"/>
</dbReference>
<dbReference type="PANTHER" id="PTHR42973:SF39">
    <property type="entry name" value="FAD-BINDING PCMH-TYPE DOMAIN-CONTAINING PROTEIN"/>
    <property type="match status" value="1"/>
</dbReference>
<proteinExistence type="inferred from homology"/>
<protein>
    <submittedName>
        <fullName evidence="7">FAD/FMN-containing dehydrogenase</fullName>
    </submittedName>
</protein>
<dbReference type="Gene3D" id="3.40.462.20">
    <property type="match status" value="1"/>
</dbReference>
<dbReference type="GO" id="GO:0071949">
    <property type="term" value="F:FAD binding"/>
    <property type="evidence" value="ECO:0007669"/>
    <property type="project" value="InterPro"/>
</dbReference>
<dbReference type="SUPFAM" id="SSF56176">
    <property type="entry name" value="FAD-binding/transporter-associated domain-like"/>
    <property type="match status" value="1"/>
</dbReference>
<comment type="caution">
    <text evidence="7">The sequence shown here is derived from an EMBL/GenBank/DDBJ whole genome shotgun (WGS) entry which is preliminary data.</text>
</comment>
<dbReference type="GO" id="GO:0016491">
    <property type="term" value="F:oxidoreductase activity"/>
    <property type="evidence" value="ECO:0007669"/>
    <property type="project" value="UniProtKB-KW"/>
</dbReference>
<evidence type="ECO:0000256" key="3">
    <source>
        <dbReference type="ARBA" id="ARBA00022630"/>
    </source>
</evidence>
<organism evidence="7 8">
    <name type="scientific">Actinokineospora auranticolor</name>
    <dbReference type="NCBI Taxonomy" id="155976"/>
    <lineage>
        <taxon>Bacteria</taxon>
        <taxon>Bacillati</taxon>
        <taxon>Actinomycetota</taxon>
        <taxon>Actinomycetes</taxon>
        <taxon>Pseudonocardiales</taxon>
        <taxon>Pseudonocardiaceae</taxon>
        <taxon>Actinokineospora</taxon>
    </lineage>
</organism>
<dbReference type="InterPro" id="IPR006094">
    <property type="entry name" value="Oxid_FAD_bind_N"/>
</dbReference>
<keyword evidence="3" id="KW-0285">Flavoprotein</keyword>
<dbReference type="InterPro" id="IPR036318">
    <property type="entry name" value="FAD-bd_PCMH-like_sf"/>
</dbReference>